<feature type="region of interest" description="Disordered" evidence="10">
    <location>
        <begin position="42"/>
        <end position="155"/>
    </location>
</feature>
<protein>
    <recommendedName>
        <fullName evidence="14">Galactosylceramide sulfotransferase</fullName>
    </recommendedName>
</protein>
<feature type="compositionally biased region" description="Pro residues" evidence="10">
    <location>
        <begin position="70"/>
        <end position="81"/>
    </location>
</feature>
<evidence type="ECO:0008006" key="14">
    <source>
        <dbReference type="Google" id="ProtNLM"/>
    </source>
</evidence>
<dbReference type="InterPro" id="IPR027417">
    <property type="entry name" value="P-loop_NTPase"/>
</dbReference>
<dbReference type="RefSeq" id="XP_001746112.1">
    <property type="nucleotide sequence ID" value="XM_001746060.1"/>
</dbReference>
<dbReference type="EMBL" id="CH991552">
    <property type="protein sequence ID" value="EDQ89007.1"/>
    <property type="molecule type" value="Genomic_DNA"/>
</dbReference>
<dbReference type="GO" id="GO:0008146">
    <property type="term" value="F:sulfotransferase activity"/>
    <property type="evidence" value="ECO:0000318"/>
    <property type="project" value="GO_Central"/>
</dbReference>
<dbReference type="GeneID" id="5891523"/>
<evidence type="ECO:0000256" key="4">
    <source>
        <dbReference type="ARBA" id="ARBA00022692"/>
    </source>
</evidence>
<reference evidence="12 13" key="1">
    <citation type="journal article" date="2008" name="Nature">
        <title>The genome of the choanoflagellate Monosiga brevicollis and the origin of metazoans.</title>
        <authorList>
            <consortium name="JGI Sequencing"/>
            <person name="King N."/>
            <person name="Westbrook M.J."/>
            <person name="Young S.L."/>
            <person name="Kuo A."/>
            <person name="Abedin M."/>
            <person name="Chapman J."/>
            <person name="Fairclough S."/>
            <person name="Hellsten U."/>
            <person name="Isogai Y."/>
            <person name="Letunic I."/>
            <person name="Marr M."/>
            <person name="Pincus D."/>
            <person name="Putnam N."/>
            <person name="Rokas A."/>
            <person name="Wright K.J."/>
            <person name="Zuzow R."/>
            <person name="Dirks W."/>
            <person name="Good M."/>
            <person name="Goodstein D."/>
            <person name="Lemons D."/>
            <person name="Li W."/>
            <person name="Lyons J.B."/>
            <person name="Morris A."/>
            <person name="Nichols S."/>
            <person name="Richter D.J."/>
            <person name="Salamov A."/>
            <person name="Bork P."/>
            <person name="Lim W.A."/>
            <person name="Manning G."/>
            <person name="Miller W.T."/>
            <person name="McGinnis W."/>
            <person name="Shapiro H."/>
            <person name="Tjian R."/>
            <person name="Grigoriev I.V."/>
            <person name="Rokhsar D."/>
        </authorList>
    </citation>
    <scope>NUCLEOTIDE SEQUENCE [LARGE SCALE GENOMIC DNA]</scope>
    <source>
        <strain evidence="13">MX1 / ATCC 50154</strain>
    </source>
</reference>
<dbReference type="Proteomes" id="UP000001357">
    <property type="component" value="Unassembled WGS sequence"/>
</dbReference>
<keyword evidence="9" id="KW-0325">Glycoprotein</keyword>
<evidence type="ECO:0000313" key="12">
    <source>
        <dbReference type="EMBL" id="EDQ89007.1"/>
    </source>
</evidence>
<keyword evidence="7" id="KW-0333">Golgi apparatus</keyword>
<dbReference type="PANTHER" id="PTHR14647:SF87">
    <property type="entry name" value="PUTATIVE-RELATED"/>
    <property type="match status" value="1"/>
</dbReference>
<dbReference type="Pfam" id="PF06990">
    <property type="entry name" value="Gal-3-0_sulfotr"/>
    <property type="match status" value="3"/>
</dbReference>
<dbReference type="AlphaFoldDB" id="A9V0G3"/>
<keyword evidence="13" id="KW-1185">Reference proteome</keyword>
<sequence length="1189" mass="134995">MRHSRLLLIGLLVGGSILLNLVFIWRSMHSGTVDPRLTAVHLPHPRQAPENPAAVRPDERLPREERQPYRPVPAPAPPPLPAKDAQLDKGENSPHGDDDLIRDAPLEAQPKAGSDLLPLPSTTPTSRPARAQSTPAQTHRSAAAQRAVLPTQRQDTLANLRTDRDRGHALIDQRDALGRCTGPARRVVYVKTHKTGSSTLTNIFHRYAEKHHLRTVLPKGNTFLGWPRSAGIPTSYVELPNTRDGYDMFCSAHTRYHREYISQIVPDAHYVTILREPTSHFKSSWRYWDVPGHIKRVSNLDVTWQKFLDDPDYWFTKGLKGDRDLLHNSVAFDFGFAHNYSQADADDLRAHLATFSLVLITEYMDESLVLLKRKLCWDLDDVVYFALKVSRHRPREPLDPLLRQKILALNWVDAQLYQHFNHSLWQQIAAEKDFEAEVAEFRRRKDLLSVQCADTAPLDEEAHRYALMEQKLTDPERQCHLAQMDSVAFVRYLKHASGAPDPECWNPGNWRKRQVVYIKTHKTGSSTLTNIFHRVAYRNKARPVLPINNLYLGYPDTATLMSSYVKLRPFKGRDVYDMLVSAHAVYNRPKMELLVPQATYVTILRNPVTHFMSSWKYWHIQDHIMRDLHVNVTMSQFLAQPMDYLPRMNLLDRALTHNSMSFDLGISSEPSQDQVFNLMQDLQQRFGLVLITEYFDESLVLMRRMLCWDRRDIVYMSLKVSKTSKRGSYAVDPKLQEQITQLNWADVKLYDAMNRSLWRHIDRAIGFQEELEWLQKEKLKMYDTCKQFIGWGDDKHRKALLETEMGEDEEDCHLLMMDSPGFVKVLKEVWGRKDPECHNQGTSKHTVVHIPTGNWADDLFANCVLRHALLSGLAVAIPAEGHAFATASDATAAAVRASMTRVSEARFVAVAGFPLTTNTKALRGLYDEAYVFPVMGHPVTTFVATWQRLRIPELLRTATGQSVDLNVFLRNAPDLVGRLPAPARAELINPLNAQWAAYGTTPTKRAWAIMGQVNKVLIAEHLDESLVFFRRAVCWPMEDVLYAAIPTAARGLEGPSGQGSSTTLGLTQEQEQALSALLQDDLQLYSALNESLWRGISREISFDAEVKALRELRTRTIEECARFATAPAAVAPGEAATTQILGTDEVAELRRILQNPKTSLHERRCRLLGLSPAQMAQIVGSAGMLRPSF</sequence>
<feature type="compositionally biased region" description="Low complexity" evidence="10">
    <location>
        <begin position="114"/>
        <end position="126"/>
    </location>
</feature>
<feature type="compositionally biased region" description="Basic and acidic residues" evidence="10">
    <location>
        <begin position="85"/>
        <end position="105"/>
    </location>
</feature>
<evidence type="ECO:0000256" key="7">
    <source>
        <dbReference type="ARBA" id="ARBA00023034"/>
    </source>
</evidence>
<dbReference type="eggNOG" id="ENOG502QTXT">
    <property type="taxonomic scope" value="Eukaryota"/>
</dbReference>
<dbReference type="GO" id="GO:0000139">
    <property type="term" value="C:Golgi membrane"/>
    <property type="evidence" value="ECO:0007669"/>
    <property type="project" value="UniProtKB-SubCell"/>
</dbReference>
<dbReference type="KEGG" id="mbr:MONBRDRAFT_25794"/>
<evidence type="ECO:0000256" key="9">
    <source>
        <dbReference type="ARBA" id="ARBA00023180"/>
    </source>
</evidence>
<feature type="compositionally biased region" description="Basic and acidic residues" evidence="10">
    <location>
        <begin position="56"/>
        <end position="68"/>
    </location>
</feature>
<dbReference type="GO" id="GO:0001733">
    <property type="term" value="F:galactosylceramide sulfotransferase activity"/>
    <property type="evidence" value="ECO:0007669"/>
    <property type="project" value="InterPro"/>
</dbReference>
<evidence type="ECO:0000256" key="2">
    <source>
        <dbReference type="ARBA" id="ARBA00008124"/>
    </source>
</evidence>
<evidence type="ECO:0000256" key="1">
    <source>
        <dbReference type="ARBA" id="ARBA00004323"/>
    </source>
</evidence>
<dbReference type="Gene3D" id="3.40.50.300">
    <property type="entry name" value="P-loop containing nucleotide triphosphate hydrolases"/>
    <property type="match status" value="2"/>
</dbReference>
<evidence type="ECO:0000256" key="10">
    <source>
        <dbReference type="SAM" id="MobiDB-lite"/>
    </source>
</evidence>
<keyword evidence="4 11" id="KW-0812">Transmembrane</keyword>
<dbReference type="PANTHER" id="PTHR14647">
    <property type="entry name" value="GALACTOSE-3-O-SULFOTRANSFERASE"/>
    <property type="match status" value="1"/>
</dbReference>
<gene>
    <name evidence="12" type="ORF">MONBRDRAFT_25794</name>
</gene>
<name>A9V0G3_MONBE</name>
<keyword evidence="8 11" id="KW-0472">Membrane</keyword>
<evidence type="ECO:0000256" key="8">
    <source>
        <dbReference type="ARBA" id="ARBA00023136"/>
    </source>
</evidence>
<evidence type="ECO:0000256" key="11">
    <source>
        <dbReference type="SAM" id="Phobius"/>
    </source>
</evidence>
<dbReference type="InterPro" id="IPR009729">
    <property type="entry name" value="Gal-3-0_sulfotransfrase"/>
</dbReference>
<evidence type="ECO:0000313" key="13">
    <source>
        <dbReference type="Proteomes" id="UP000001357"/>
    </source>
</evidence>
<evidence type="ECO:0000256" key="6">
    <source>
        <dbReference type="ARBA" id="ARBA00022989"/>
    </source>
</evidence>
<organism evidence="12 13">
    <name type="scientific">Monosiga brevicollis</name>
    <name type="common">Choanoflagellate</name>
    <dbReference type="NCBI Taxonomy" id="81824"/>
    <lineage>
        <taxon>Eukaryota</taxon>
        <taxon>Choanoflagellata</taxon>
        <taxon>Craspedida</taxon>
        <taxon>Salpingoecidae</taxon>
        <taxon>Monosiga</taxon>
    </lineage>
</organism>
<comment type="similarity">
    <text evidence="2">Belongs to the galactose-3-O-sulfotransferase family.</text>
</comment>
<accession>A9V0G3</accession>
<keyword evidence="5" id="KW-0735">Signal-anchor</keyword>
<proteinExistence type="inferred from homology"/>
<dbReference type="SUPFAM" id="SSF52540">
    <property type="entry name" value="P-loop containing nucleoside triphosphate hydrolases"/>
    <property type="match status" value="2"/>
</dbReference>
<keyword evidence="3" id="KW-0808">Transferase</keyword>
<feature type="transmembrane region" description="Helical" evidence="11">
    <location>
        <begin position="7"/>
        <end position="25"/>
    </location>
</feature>
<feature type="compositionally biased region" description="Polar residues" evidence="10">
    <location>
        <begin position="131"/>
        <end position="140"/>
    </location>
</feature>
<dbReference type="GO" id="GO:0009247">
    <property type="term" value="P:glycolipid biosynthetic process"/>
    <property type="evidence" value="ECO:0007669"/>
    <property type="project" value="InterPro"/>
</dbReference>
<keyword evidence="6 11" id="KW-1133">Transmembrane helix</keyword>
<comment type="subcellular location">
    <subcellularLocation>
        <location evidence="1">Golgi apparatus membrane</location>
        <topology evidence="1">Single-pass type II membrane protein</topology>
    </subcellularLocation>
</comment>
<dbReference type="InParanoid" id="A9V0G3"/>
<evidence type="ECO:0000256" key="3">
    <source>
        <dbReference type="ARBA" id="ARBA00022679"/>
    </source>
</evidence>
<evidence type="ECO:0000256" key="5">
    <source>
        <dbReference type="ARBA" id="ARBA00022968"/>
    </source>
</evidence>